<dbReference type="EMBL" id="RAZM01000009">
    <property type="protein sequence ID" value="RLT81098.1"/>
    <property type="molecule type" value="Genomic_DNA"/>
</dbReference>
<dbReference type="AlphaFoldDB" id="A0A3L8AB57"/>
<evidence type="ECO:0000256" key="4">
    <source>
        <dbReference type="SAM" id="Phobius"/>
    </source>
</evidence>
<dbReference type="InterPro" id="IPR001173">
    <property type="entry name" value="Glyco_trans_2-like"/>
</dbReference>
<dbReference type="Proteomes" id="UP000267159">
    <property type="component" value="Unassembled WGS sequence"/>
</dbReference>
<evidence type="ECO:0000256" key="1">
    <source>
        <dbReference type="ARBA" id="ARBA00006739"/>
    </source>
</evidence>
<dbReference type="PANTHER" id="PTHR43685">
    <property type="entry name" value="GLYCOSYLTRANSFERASE"/>
    <property type="match status" value="1"/>
</dbReference>
<name>A0A3L8AB57_9BACE</name>
<proteinExistence type="inferred from homology"/>
<dbReference type="Pfam" id="PF00535">
    <property type="entry name" value="Glycos_transf_2"/>
    <property type="match status" value="1"/>
</dbReference>
<keyword evidence="4" id="KW-0472">Membrane</keyword>
<feature type="domain" description="Glycosyltransferase 2-like" evidence="5">
    <location>
        <begin position="6"/>
        <end position="165"/>
    </location>
</feature>
<keyword evidence="3 6" id="KW-0808">Transferase</keyword>
<comment type="caution">
    <text evidence="6">The sequence shown here is derived from an EMBL/GenBank/DDBJ whole genome shotgun (WGS) entry which is preliminary data.</text>
</comment>
<keyword evidence="4" id="KW-0812">Transmembrane</keyword>
<organism evidence="6 7">
    <name type="scientific">Bacteroides acidifaciens</name>
    <dbReference type="NCBI Taxonomy" id="85831"/>
    <lineage>
        <taxon>Bacteria</taxon>
        <taxon>Pseudomonadati</taxon>
        <taxon>Bacteroidota</taxon>
        <taxon>Bacteroidia</taxon>
        <taxon>Bacteroidales</taxon>
        <taxon>Bacteroidaceae</taxon>
        <taxon>Bacteroides</taxon>
    </lineage>
</organism>
<evidence type="ECO:0000256" key="2">
    <source>
        <dbReference type="ARBA" id="ARBA00022676"/>
    </source>
</evidence>
<dbReference type="GO" id="GO:0016757">
    <property type="term" value="F:glycosyltransferase activity"/>
    <property type="evidence" value="ECO:0007669"/>
    <property type="project" value="UniProtKB-KW"/>
</dbReference>
<evidence type="ECO:0000313" key="6">
    <source>
        <dbReference type="EMBL" id="RLT81098.1"/>
    </source>
</evidence>
<evidence type="ECO:0000313" key="7">
    <source>
        <dbReference type="Proteomes" id="UP000267159"/>
    </source>
</evidence>
<gene>
    <name evidence="6" type="ORF">D7Y07_04650</name>
</gene>
<reference evidence="6 7" key="1">
    <citation type="submission" date="2018-09" db="EMBL/GenBank/DDBJ databases">
        <title>Murine metabolic-syndrome-specific gut microbial biobank.</title>
        <authorList>
            <person name="Liu C."/>
        </authorList>
    </citation>
    <scope>NUCLEOTIDE SEQUENCE [LARGE SCALE GENOMIC DNA]</scope>
    <source>
        <strain evidence="6 7">0.1X-D8-26</strain>
    </source>
</reference>
<dbReference type="RefSeq" id="WP_121766328.1">
    <property type="nucleotide sequence ID" value="NZ_CAMRUR010000004.1"/>
</dbReference>
<feature type="transmembrane region" description="Helical" evidence="4">
    <location>
        <begin position="236"/>
        <end position="256"/>
    </location>
</feature>
<evidence type="ECO:0000259" key="5">
    <source>
        <dbReference type="Pfam" id="PF00535"/>
    </source>
</evidence>
<comment type="similarity">
    <text evidence="1">Belongs to the glycosyltransferase 2 family.</text>
</comment>
<dbReference type="PANTHER" id="PTHR43685:SF5">
    <property type="entry name" value="GLYCOSYLTRANSFERASE EPSE-RELATED"/>
    <property type="match status" value="1"/>
</dbReference>
<dbReference type="SUPFAM" id="SSF53448">
    <property type="entry name" value="Nucleotide-diphospho-sugar transferases"/>
    <property type="match status" value="1"/>
</dbReference>
<keyword evidence="4" id="KW-1133">Transmembrane helix</keyword>
<evidence type="ECO:0000256" key="3">
    <source>
        <dbReference type="ARBA" id="ARBA00022679"/>
    </source>
</evidence>
<dbReference type="InterPro" id="IPR050834">
    <property type="entry name" value="Glycosyltransf_2"/>
</dbReference>
<protein>
    <submittedName>
        <fullName evidence="6">Glycosyltransferase</fullName>
    </submittedName>
</protein>
<accession>A0A3L8AB57</accession>
<dbReference type="InterPro" id="IPR029044">
    <property type="entry name" value="Nucleotide-diphossugar_trans"/>
</dbReference>
<sequence>MKTRITVIMGIYNCADTLVEALESLEIQTYQNFKVVLCDDGSKDDTLKVALQWAETHSNYIVINNECNIGLNATLNRCLKYADTEFVARMDGDDRSLPHRFEYEVKFLDENPDFAIVSGPMHYFDDNGVFRKGEGCGVVTKQDFIVGTPFCHAPCMVRREAYEKVGGYTVSSKLLRVEDYHLWFKMYAVGYKGYMLHKPIYEMRDDRNAVLRRTLKNRMNEAYVKHIGYKMIGLPWWTHIYCLVPIIKGFMPFWLYRYFHQQRMK</sequence>
<dbReference type="Gene3D" id="3.90.550.10">
    <property type="entry name" value="Spore Coat Polysaccharide Biosynthesis Protein SpsA, Chain A"/>
    <property type="match status" value="1"/>
</dbReference>
<keyword evidence="2" id="KW-0328">Glycosyltransferase</keyword>